<organism evidence="2 3">
    <name type="scientific">Virgibacillus salarius</name>
    <dbReference type="NCBI Taxonomy" id="447199"/>
    <lineage>
        <taxon>Bacteria</taxon>
        <taxon>Bacillati</taxon>
        <taxon>Bacillota</taxon>
        <taxon>Bacilli</taxon>
        <taxon>Bacillales</taxon>
        <taxon>Bacillaceae</taxon>
        <taxon>Virgibacillus</taxon>
    </lineage>
</organism>
<evidence type="ECO:0000313" key="3">
    <source>
        <dbReference type="Proteomes" id="UP000675284"/>
    </source>
</evidence>
<proteinExistence type="predicted"/>
<name>A0A941DYW1_9BACI</name>
<evidence type="ECO:0008006" key="4">
    <source>
        <dbReference type="Google" id="ProtNLM"/>
    </source>
</evidence>
<keyword evidence="1" id="KW-0175">Coiled coil</keyword>
<evidence type="ECO:0000256" key="1">
    <source>
        <dbReference type="SAM" id="Coils"/>
    </source>
</evidence>
<dbReference type="InterPro" id="IPR022258">
    <property type="entry name" value="Flagellar_operon_YvyF"/>
</dbReference>
<gene>
    <name evidence="2" type="ORF">KCX74_17775</name>
</gene>
<sequence>MAELANCSRCDNLFVKGVRDICQNCYKREEEAFQKVYQFLRQRKNREATLSEIVQQTGVDEELIIKFVKEKRLRPTEFPNVGYPCEKCGEVITSGKLCQRCSEKLKQELQRYEEHEQRMKQEQKKDKVKTYYMFDK</sequence>
<comment type="caution">
    <text evidence="2">The sequence shown here is derived from an EMBL/GenBank/DDBJ whole genome shotgun (WGS) entry which is preliminary data.</text>
</comment>
<feature type="coiled-coil region" evidence="1">
    <location>
        <begin position="98"/>
        <end position="125"/>
    </location>
</feature>
<dbReference type="EMBL" id="JAGSOT010000074">
    <property type="protein sequence ID" value="MBR7797877.1"/>
    <property type="molecule type" value="Genomic_DNA"/>
</dbReference>
<dbReference type="Proteomes" id="UP000675284">
    <property type="component" value="Unassembled WGS sequence"/>
</dbReference>
<accession>A0A941DYW1</accession>
<keyword evidence="3" id="KW-1185">Reference proteome</keyword>
<dbReference type="NCBIfam" id="TIGR03826">
    <property type="entry name" value="YvyF"/>
    <property type="match status" value="1"/>
</dbReference>
<protein>
    <recommendedName>
        <fullName evidence="4">Flagellar operon protein TIGR03826</fullName>
    </recommendedName>
</protein>
<reference evidence="2" key="1">
    <citation type="submission" date="2021-04" db="EMBL/GenBank/DDBJ databases">
        <title>Isolation and polyphasic classification of algal microorganism.</title>
        <authorList>
            <person name="Wang S."/>
        </authorList>
    </citation>
    <scope>NUCLEOTIDE SEQUENCE</scope>
    <source>
        <strain evidence="2">720a</strain>
    </source>
</reference>
<evidence type="ECO:0000313" key="2">
    <source>
        <dbReference type="EMBL" id="MBR7797877.1"/>
    </source>
</evidence>
<dbReference type="RefSeq" id="WP_026682028.1">
    <property type="nucleotide sequence ID" value="NZ_BAAACY010000064.1"/>
</dbReference>
<dbReference type="AlphaFoldDB" id="A0A941DYW1"/>